<dbReference type="PROSITE" id="PS51318">
    <property type="entry name" value="TAT"/>
    <property type="match status" value="1"/>
</dbReference>
<dbReference type="InterPro" id="IPR006311">
    <property type="entry name" value="TAT_signal"/>
</dbReference>
<comment type="caution">
    <text evidence="5">The sequence shown here is derived from an EMBL/GenBank/DDBJ whole genome shotgun (WGS) entry which is preliminary data.</text>
</comment>
<feature type="domain" description="PASTA" evidence="4">
    <location>
        <begin position="261"/>
        <end position="323"/>
    </location>
</feature>
<dbReference type="EMBL" id="JBHSJC010000001">
    <property type="protein sequence ID" value="MFC4828813.1"/>
    <property type="molecule type" value="Genomic_DNA"/>
</dbReference>
<keyword evidence="2" id="KW-0472">Membrane</keyword>
<gene>
    <name evidence="5" type="ORF">ACFPER_08450</name>
</gene>
<name>A0ABV9R3V8_9MICO</name>
<evidence type="ECO:0000313" key="5">
    <source>
        <dbReference type="EMBL" id="MFC4828813.1"/>
    </source>
</evidence>
<keyword evidence="2" id="KW-0812">Transmembrane</keyword>
<feature type="signal peptide" evidence="3">
    <location>
        <begin position="1"/>
        <end position="30"/>
    </location>
</feature>
<evidence type="ECO:0000259" key="4">
    <source>
        <dbReference type="PROSITE" id="PS51178"/>
    </source>
</evidence>
<dbReference type="InterPro" id="IPR005543">
    <property type="entry name" value="PASTA_dom"/>
</dbReference>
<sequence>MADSVSSRRRAIATTVLLALATLGSTFTAAAVAQPATPDLTLDPAQGPRGTVVTAVAAGFDDCPFVGSDDVGLSEVAFSWDGDGTSIEFGTAVISAGTATTSFVVPAETGPGTHAVFARCTGDAAIAAERDFEVTPSTSDMTVVPDLVGLTVEQAVPILEEARLVLGEASGDGDRVRSQDPPPGDEAITGSPVDVVLGVAFAEVPDLTGLTLAEARDALASAQLTVGEVSGTGDQVGDQSPASRSQVPVGTPVDLTMQQVPPPTVVVPNLVGMSKQDAIAALDPLGLRLVLSGSSEGDLIEGQDPAPGTTVPRGSDVTVITTAAPSVSIAFLIATAVALLLAIAALATMLLRGRHRAAQRRWVAEHVRARPVTPVRVGSEIVETPGEHDAIRHVVRIEPHPGEHRHEFEEVRR</sequence>
<dbReference type="SMART" id="SM00740">
    <property type="entry name" value="PASTA"/>
    <property type="match status" value="3"/>
</dbReference>
<dbReference type="Pfam" id="PF03793">
    <property type="entry name" value="PASTA"/>
    <property type="match status" value="3"/>
</dbReference>
<proteinExistence type="predicted"/>
<feature type="domain" description="PASTA" evidence="4">
    <location>
        <begin position="138"/>
        <end position="199"/>
    </location>
</feature>
<organism evidence="5 6">
    <name type="scientific">Agromyces aurantiacus</name>
    <dbReference type="NCBI Taxonomy" id="165814"/>
    <lineage>
        <taxon>Bacteria</taxon>
        <taxon>Bacillati</taxon>
        <taxon>Actinomycetota</taxon>
        <taxon>Actinomycetes</taxon>
        <taxon>Micrococcales</taxon>
        <taxon>Microbacteriaceae</taxon>
        <taxon>Agromyces</taxon>
    </lineage>
</organism>
<evidence type="ECO:0000256" key="1">
    <source>
        <dbReference type="SAM" id="MobiDB-lite"/>
    </source>
</evidence>
<feature type="domain" description="PASTA" evidence="4">
    <location>
        <begin position="202"/>
        <end position="259"/>
    </location>
</feature>
<reference evidence="6" key="1">
    <citation type="journal article" date="2019" name="Int. J. Syst. Evol. Microbiol.">
        <title>The Global Catalogue of Microorganisms (GCM) 10K type strain sequencing project: providing services to taxonomists for standard genome sequencing and annotation.</title>
        <authorList>
            <consortium name="The Broad Institute Genomics Platform"/>
            <consortium name="The Broad Institute Genome Sequencing Center for Infectious Disease"/>
            <person name="Wu L."/>
            <person name="Ma J."/>
        </authorList>
    </citation>
    <scope>NUCLEOTIDE SEQUENCE [LARGE SCALE GENOMIC DNA]</scope>
    <source>
        <strain evidence="6">CGMCC 1.12192</strain>
    </source>
</reference>
<feature type="region of interest" description="Disordered" evidence="1">
    <location>
        <begin position="170"/>
        <end position="190"/>
    </location>
</feature>
<feature type="chain" id="PRO_5045850027" evidence="3">
    <location>
        <begin position="31"/>
        <end position="413"/>
    </location>
</feature>
<dbReference type="SUPFAM" id="SSF54184">
    <property type="entry name" value="Penicillin-binding protein 2x (pbp-2x), c-terminal domain"/>
    <property type="match status" value="3"/>
</dbReference>
<dbReference type="Proteomes" id="UP001595960">
    <property type="component" value="Unassembled WGS sequence"/>
</dbReference>
<feature type="transmembrane region" description="Helical" evidence="2">
    <location>
        <begin position="329"/>
        <end position="351"/>
    </location>
</feature>
<keyword evidence="6" id="KW-1185">Reference proteome</keyword>
<keyword evidence="2" id="KW-1133">Transmembrane helix</keyword>
<keyword evidence="3" id="KW-0732">Signal</keyword>
<evidence type="ECO:0000256" key="2">
    <source>
        <dbReference type="SAM" id="Phobius"/>
    </source>
</evidence>
<dbReference type="CDD" id="cd06577">
    <property type="entry name" value="PASTA_pknB"/>
    <property type="match status" value="2"/>
</dbReference>
<dbReference type="RefSeq" id="WP_204392034.1">
    <property type="nucleotide sequence ID" value="NZ_JAFBBW010000001.1"/>
</dbReference>
<accession>A0ABV9R3V8</accession>
<evidence type="ECO:0000313" key="6">
    <source>
        <dbReference type="Proteomes" id="UP001595960"/>
    </source>
</evidence>
<protein>
    <submittedName>
        <fullName evidence="5">PASTA domain-containing protein</fullName>
    </submittedName>
</protein>
<evidence type="ECO:0000256" key="3">
    <source>
        <dbReference type="SAM" id="SignalP"/>
    </source>
</evidence>
<dbReference type="PROSITE" id="PS51178">
    <property type="entry name" value="PASTA"/>
    <property type="match status" value="3"/>
</dbReference>
<dbReference type="Gene3D" id="3.30.10.20">
    <property type="match status" value="3"/>
</dbReference>